<protein>
    <submittedName>
        <fullName evidence="7">C4-dicarboxylic acid transporter DauA</fullName>
    </submittedName>
</protein>
<evidence type="ECO:0000256" key="1">
    <source>
        <dbReference type="ARBA" id="ARBA00004141"/>
    </source>
</evidence>
<dbReference type="Proteomes" id="UP000859505">
    <property type="component" value="Unassembled WGS sequence"/>
</dbReference>
<dbReference type="Pfam" id="PF00916">
    <property type="entry name" value="Sulfate_transp"/>
    <property type="match status" value="1"/>
</dbReference>
<dbReference type="InterPro" id="IPR011547">
    <property type="entry name" value="SLC26A/SulP_dom"/>
</dbReference>
<dbReference type="PANTHER" id="PTHR11814">
    <property type="entry name" value="SULFATE TRANSPORTER"/>
    <property type="match status" value="1"/>
</dbReference>
<feature type="transmembrane region" description="Helical" evidence="5">
    <location>
        <begin position="101"/>
        <end position="130"/>
    </location>
</feature>
<dbReference type="Gene3D" id="3.30.750.24">
    <property type="entry name" value="STAS domain"/>
    <property type="match status" value="1"/>
</dbReference>
<keyword evidence="2 5" id="KW-0812">Transmembrane</keyword>
<proteinExistence type="predicted"/>
<feature type="transmembrane region" description="Helical" evidence="5">
    <location>
        <begin position="136"/>
        <end position="158"/>
    </location>
</feature>
<reference evidence="7" key="2">
    <citation type="submission" date="2020-01" db="EMBL/GenBank/DDBJ databases">
        <authorList>
            <consortium name="NCBI Pathogen Detection Project"/>
        </authorList>
    </citation>
    <scope>NUCLEOTIDE SEQUENCE</scope>
    <source>
        <strain evidence="7">OLC2673_Aeromonas</strain>
    </source>
</reference>
<dbReference type="AlphaFoldDB" id="A0AAD3UCN1"/>
<dbReference type="Pfam" id="PF01740">
    <property type="entry name" value="STAS"/>
    <property type="match status" value="1"/>
</dbReference>
<dbReference type="NCBIfam" id="NF008660">
    <property type="entry name" value="PRK11660.1"/>
    <property type="match status" value="1"/>
</dbReference>
<evidence type="ECO:0000256" key="3">
    <source>
        <dbReference type="ARBA" id="ARBA00022989"/>
    </source>
</evidence>
<dbReference type="CDD" id="cd07042">
    <property type="entry name" value="STAS_SulP_like_sulfate_transporter"/>
    <property type="match status" value="1"/>
</dbReference>
<dbReference type="GO" id="GO:0016020">
    <property type="term" value="C:membrane"/>
    <property type="evidence" value="ECO:0007669"/>
    <property type="project" value="UniProtKB-SubCell"/>
</dbReference>
<accession>A0AAD3UCN1</accession>
<keyword evidence="3 5" id="KW-1133">Transmembrane helix</keyword>
<dbReference type="InterPro" id="IPR001902">
    <property type="entry name" value="SLC26A/SulP_fam"/>
</dbReference>
<sequence length="613" mass="65425">MARIPSPCRQLCRPLMMIGRRFNPAFISLFWYYEYMHNQAPLQSVKLAIALRQSCIDEPYSVPRFGRDLIAGITVGIIAIPLAMALAIASGVPPQHGLYTAIIAGIVIAVTGGSRFSISGPTAAFVVILYPVAQQFGVGGLLMATLISGFFLVAMGVARLGRLIEYIPPSVTLGFTGGIAIVIATLQIKDFFGLHVPEMPETYIGKVEALVHALPSWQWGDTLVGIATLAVLLLWPRLRLPVPGHLPAVLVGVGLGFGLHQFGVDVATIGSKFSYTLADGSQGMGIPPIAPTLVMPWALPGPDGSPVEWNLAAIERLLPAAFSMAMLGAIESLLCAVVLDGMTGRKHSSNAELVGQGLGNIVAPFFGGITATAAIARSAANVRAGATSPISGIVHALVVLAAILVLAPWLSWLPLSAMAALLLIVAWNMSEAHKVVELIRRAPKSDVLVLLVCLSLTVIFDMVIAITFGVILASLLFMREIAKMTKLHDLADHKRYAHEVPEQALLYKINGPLFFAAAERVFGELVAQVKGHKLLVLQMEAVSILDAGGLSAFLQFEKQMAKAGVQLRVAELQFQPLKTLARAKVRPVPGQLEFYGSLEEALKGEHLHEATGN</sequence>
<comment type="subcellular location">
    <subcellularLocation>
        <location evidence="1">Membrane</location>
        <topology evidence="1">Multi-pass membrane protein</topology>
    </subcellularLocation>
</comment>
<dbReference type="GO" id="GO:0055085">
    <property type="term" value="P:transmembrane transport"/>
    <property type="evidence" value="ECO:0007669"/>
    <property type="project" value="InterPro"/>
</dbReference>
<gene>
    <name evidence="7" type="primary">dauA</name>
    <name evidence="7" type="ORF">JAJ28_003548</name>
</gene>
<evidence type="ECO:0000313" key="8">
    <source>
        <dbReference type="Proteomes" id="UP000859505"/>
    </source>
</evidence>
<feature type="transmembrane region" description="Helical" evidence="5">
    <location>
        <begin position="317"/>
        <end position="339"/>
    </location>
</feature>
<dbReference type="PROSITE" id="PS50801">
    <property type="entry name" value="STAS"/>
    <property type="match status" value="1"/>
</dbReference>
<evidence type="ECO:0000313" key="7">
    <source>
        <dbReference type="EMBL" id="HAT6345767.1"/>
    </source>
</evidence>
<dbReference type="EMBL" id="DACTUL010000034">
    <property type="protein sequence ID" value="HAT6345767.1"/>
    <property type="molecule type" value="Genomic_DNA"/>
</dbReference>
<evidence type="ECO:0000256" key="4">
    <source>
        <dbReference type="ARBA" id="ARBA00023136"/>
    </source>
</evidence>
<feature type="domain" description="STAS" evidence="6">
    <location>
        <begin position="494"/>
        <end position="605"/>
    </location>
</feature>
<comment type="caution">
    <text evidence="7">The sequence shown here is derived from an EMBL/GenBank/DDBJ whole genome shotgun (WGS) entry which is preliminary data.</text>
</comment>
<evidence type="ECO:0000256" key="5">
    <source>
        <dbReference type="SAM" id="Phobius"/>
    </source>
</evidence>
<evidence type="ECO:0000256" key="2">
    <source>
        <dbReference type="ARBA" id="ARBA00022692"/>
    </source>
</evidence>
<feature type="transmembrane region" description="Helical" evidence="5">
    <location>
        <begin position="69"/>
        <end position="89"/>
    </location>
</feature>
<name>A0AAD3UCN1_AERHY</name>
<feature type="transmembrane region" description="Helical" evidence="5">
    <location>
        <begin position="447"/>
        <end position="477"/>
    </location>
</feature>
<dbReference type="SUPFAM" id="SSF52091">
    <property type="entry name" value="SpoIIaa-like"/>
    <property type="match status" value="1"/>
</dbReference>
<evidence type="ECO:0000259" key="6">
    <source>
        <dbReference type="PROSITE" id="PS50801"/>
    </source>
</evidence>
<feature type="transmembrane region" description="Helical" evidence="5">
    <location>
        <begin position="397"/>
        <end position="427"/>
    </location>
</feature>
<keyword evidence="4 5" id="KW-0472">Membrane</keyword>
<feature type="transmembrane region" description="Helical" evidence="5">
    <location>
        <begin position="170"/>
        <end position="188"/>
    </location>
</feature>
<dbReference type="InterPro" id="IPR036513">
    <property type="entry name" value="STAS_dom_sf"/>
</dbReference>
<dbReference type="InterPro" id="IPR002645">
    <property type="entry name" value="STAS_dom"/>
</dbReference>
<feature type="transmembrane region" description="Helical" evidence="5">
    <location>
        <begin position="217"/>
        <end position="235"/>
    </location>
</feature>
<organism evidence="7 8">
    <name type="scientific">Aeromonas hydrophila</name>
    <dbReference type="NCBI Taxonomy" id="644"/>
    <lineage>
        <taxon>Bacteria</taxon>
        <taxon>Pseudomonadati</taxon>
        <taxon>Pseudomonadota</taxon>
        <taxon>Gammaproteobacteria</taxon>
        <taxon>Aeromonadales</taxon>
        <taxon>Aeromonadaceae</taxon>
        <taxon>Aeromonas</taxon>
    </lineage>
</organism>
<reference evidence="7" key="1">
    <citation type="journal article" date="2018" name="Genome Biol.">
        <title>SKESA: strategic k-mer extension for scrupulous assemblies.</title>
        <authorList>
            <person name="Souvorov A."/>
            <person name="Agarwala R."/>
            <person name="Lipman D.J."/>
        </authorList>
    </citation>
    <scope>NUCLEOTIDE SEQUENCE</scope>
    <source>
        <strain evidence="7">OLC2673_Aeromonas</strain>
    </source>
</reference>
<dbReference type="NCBIfam" id="TIGR00815">
    <property type="entry name" value="sulP"/>
    <property type="match status" value="1"/>
</dbReference>